<keyword evidence="4" id="KW-1185">Reference proteome</keyword>
<dbReference type="Proteomes" id="UP001434883">
    <property type="component" value="Unassembled WGS sequence"/>
</dbReference>
<evidence type="ECO:0000313" key="4">
    <source>
        <dbReference type="Proteomes" id="UP001434883"/>
    </source>
</evidence>
<gene>
    <name evidence="3" type="ORF">XENOCAPTIV_029109</name>
</gene>
<evidence type="ECO:0000259" key="2">
    <source>
        <dbReference type="PROSITE" id="PS50238"/>
    </source>
</evidence>
<dbReference type="PANTHER" id="PTHR15228">
    <property type="entry name" value="SPERMATHECAL PHYSIOLOGY VARIANT"/>
    <property type="match status" value="1"/>
</dbReference>
<feature type="domain" description="Rho-GAP" evidence="2">
    <location>
        <begin position="69"/>
        <end position="130"/>
    </location>
</feature>
<sequence length="130" mass="14643">MRLSQVQVLAPFAACHPLSLCPCSLSNLCQKILGNIKCRKKKKIFKNIHKSSDHTPVLPPTVFGKSLIDTLTYEQRFGPHTVPILVQKCADFIIEHGLKEEGIFRLPGQDNTVKQFRDAFDAGERPSFPR</sequence>
<keyword evidence="1" id="KW-0343">GTPase activation</keyword>
<dbReference type="PANTHER" id="PTHR15228:SF20">
    <property type="entry name" value="RHO GTPASE-ACTIVATING PROTEIN 25"/>
    <property type="match status" value="1"/>
</dbReference>
<comment type="caution">
    <text evidence="3">The sequence shown here is derived from an EMBL/GenBank/DDBJ whole genome shotgun (WGS) entry which is preliminary data.</text>
</comment>
<dbReference type="SUPFAM" id="SSF48350">
    <property type="entry name" value="GTPase activation domain, GAP"/>
    <property type="match status" value="1"/>
</dbReference>
<accession>A0ABV0RK35</accession>
<reference evidence="3 4" key="1">
    <citation type="submission" date="2021-06" db="EMBL/GenBank/DDBJ databases">
        <authorList>
            <person name="Palmer J.M."/>
        </authorList>
    </citation>
    <scope>NUCLEOTIDE SEQUENCE [LARGE SCALE GENOMIC DNA]</scope>
    <source>
        <strain evidence="3 4">XC_2019</strain>
        <tissue evidence="3">Muscle</tissue>
    </source>
</reference>
<dbReference type="PROSITE" id="PS50238">
    <property type="entry name" value="RHOGAP"/>
    <property type="match status" value="1"/>
</dbReference>
<proteinExistence type="predicted"/>
<evidence type="ECO:0000256" key="1">
    <source>
        <dbReference type="ARBA" id="ARBA00022468"/>
    </source>
</evidence>
<dbReference type="InterPro" id="IPR008936">
    <property type="entry name" value="Rho_GTPase_activation_prot"/>
</dbReference>
<protein>
    <recommendedName>
        <fullName evidence="2">Rho-GAP domain-containing protein</fullName>
    </recommendedName>
</protein>
<dbReference type="Gene3D" id="1.10.555.10">
    <property type="entry name" value="Rho GTPase activation protein"/>
    <property type="match status" value="1"/>
</dbReference>
<dbReference type="EMBL" id="JAHRIN010050495">
    <property type="protein sequence ID" value="MEQ2208409.1"/>
    <property type="molecule type" value="Genomic_DNA"/>
</dbReference>
<dbReference type="InterPro" id="IPR051025">
    <property type="entry name" value="RhoGAP"/>
</dbReference>
<organism evidence="3 4">
    <name type="scientific">Xenoophorus captivus</name>
    <dbReference type="NCBI Taxonomy" id="1517983"/>
    <lineage>
        <taxon>Eukaryota</taxon>
        <taxon>Metazoa</taxon>
        <taxon>Chordata</taxon>
        <taxon>Craniata</taxon>
        <taxon>Vertebrata</taxon>
        <taxon>Euteleostomi</taxon>
        <taxon>Actinopterygii</taxon>
        <taxon>Neopterygii</taxon>
        <taxon>Teleostei</taxon>
        <taxon>Neoteleostei</taxon>
        <taxon>Acanthomorphata</taxon>
        <taxon>Ovalentaria</taxon>
        <taxon>Atherinomorphae</taxon>
        <taxon>Cyprinodontiformes</taxon>
        <taxon>Goodeidae</taxon>
        <taxon>Xenoophorus</taxon>
    </lineage>
</organism>
<dbReference type="InterPro" id="IPR000198">
    <property type="entry name" value="RhoGAP_dom"/>
</dbReference>
<name>A0ABV0RK35_9TELE</name>
<evidence type="ECO:0000313" key="3">
    <source>
        <dbReference type="EMBL" id="MEQ2208409.1"/>
    </source>
</evidence>
<dbReference type="Pfam" id="PF00620">
    <property type="entry name" value="RhoGAP"/>
    <property type="match status" value="1"/>
</dbReference>